<dbReference type="EMBL" id="JAXQNO010000018">
    <property type="protein sequence ID" value="KAK4776658.1"/>
    <property type="molecule type" value="Genomic_DNA"/>
</dbReference>
<dbReference type="Proteomes" id="UP001346149">
    <property type="component" value="Unassembled WGS sequence"/>
</dbReference>
<evidence type="ECO:0000313" key="2">
    <source>
        <dbReference type="Proteomes" id="UP001346149"/>
    </source>
</evidence>
<gene>
    <name evidence="1" type="ORF">SAY86_005346</name>
</gene>
<dbReference type="AlphaFoldDB" id="A0AAN7QVE8"/>
<accession>A0AAN7QVE8</accession>
<evidence type="ECO:0000313" key="1">
    <source>
        <dbReference type="EMBL" id="KAK4776658.1"/>
    </source>
</evidence>
<organism evidence="1 2">
    <name type="scientific">Trapa natans</name>
    <name type="common">Water chestnut</name>
    <dbReference type="NCBI Taxonomy" id="22666"/>
    <lineage>
        <taxon>Eukaryota</taxon>
        <taxon>Viridiplantae</taxon>
        <taxon>Streptophyta</taxon>
        <taxon>Embryophyta</taxon>
        <taxon>Tracheophyta</taxon>
        <taxon>Spermatophyta</taxon>
        <taxon>Magnoliopsida</taxon>
        <taxon>eudicotyledons</taxon>
        <taxon>Gunneridae</taxon>
        <taxon>Pentapetalae</taxon>
        <taxon>rosids</taxon>
        <taxon>malvids</taxon>
        <taxon>Myrtales</taxon>
        <taxon>Lythraceae</taxon>
        <taxon>Trapa</taxon>
    </lineage>
</organism>
<comment type="caution">
    <text evidence="1">The sequence shown here is derived from an EMBL/GenBank/DDBJ whole genome shotgun (WGS) entry which is preliminary data.</text>
</comment>
<protein>
    <submittedName>
        <fullName evidence="1">Uncharacterized protein</fullName>
    </submittedName>
</protein>
<keyword evidence="2" id="KW-1185">Reference proteome</keyword>
<reference evidence="1 2" key="1">
    <citation type="journal article" date="2023" name="Hortic Res">
        <title>Pangenome of water caltrop reveals structural variations and asymmetric subgenome divergence after allopolyploidization.</title>
        <authorList>
            <person name="Zhang X."/>
            <person name="Chen Y."/>
            <person name="Wang L."/>
            <person name="Yuan Y."/>
            <person name="Fang M."/>
            <person name="Shi L."/>
            <person name="Lu R."/>
            <person name="Comes H.P."/>
            <person name="Ma Y."/>
            <person name="Chen Y."/>
            <person name="Huang G."/>
            <person name="Zhou Y."/>
            <person name="Zheng Z."/>
            <person name="Qiu Y."/>
        </authorList>
    </citation>
    <scope>NUCLEOTIDE SEQUENCE [LARGE SCALE GENOMIC DNA]</scope>
    <source>
        <strain evidence="1">F231</strain>
    </source>
</reference>
<sequence length="105" mass="12445">MVKLLIHSLLSEGCEFMVGLPPTKFINKKVDEKLLEPYKIARVEVPEHMGAVDPRLWLRKEQVPLTPYSVHRRTNVYWSWSECLQRINRRYSSTKVFINSLEIYP</sequence>
<name>A0AAN7QVE8_TRANT</name>
<proteinExistence type="predicted"/>